<dbReference type="Ensembl" id="ENSSHAT00000051495.1">
    <property type="protein sequence ID" value="ENSSHAP00000041603.1"/>
    <property type="gene ID" value="ENSSHAG00000031189.1"/>
</dbReference>
<feature type="compositionally biased region" description="Polar residues" evidence="2">
    <location>
        <begin position="652"/>
        <end position="662"/>
    </location>
</feature>
<dbReference type="InParanoid" id="A0A7N4V673"/>
<dbReference type="FunCoup" id="A0A7N4V673">
    <property type="interactions" value="7"/>
</dbReference>
<name>A0A7N4V673_SARHA</name>
<dbReference type="OrthoDB" id="2144823at2759"/>
<keyword evidence="5" id="KW-1185">Reference proteome</keyword>
<keyword evidence="1" id="KW-0175">Coiled coil</keyword>
<feature type="region of interest" description="Disordered" evidence="2">
    <location>
        <begin position="33"/>
        <end position="77"/>
    </location>
</feature>
<feature type="compositionally biased region" description="Pro residues" evidence="2">
    <location>
        <begin position="35"/>
        <end position="45"/>
    </location>
</feature>
<feature type="region of interest" description="Disordered" evidence="2">
    <location>
        <begin position="652"/>
        <end position="716"/>
    </location>
</feature>
<organism evidence="4 5">
    <name type="scientific">Sarcophilus harrisii</name>
    <name type="common">Tasmanian devil</name>
    <name type="synonym">Sarcophilus laniarius</name>
    <dbReference type="NCBI Taxonomy" id="9305"/>
    <lineage>
        <taxon>Eukaryota</taxon>
        <taxon>Metazoa</taxon>
        <taxon>Chordata</taxon>
        <taxon>Craniata</taxon>
        <taxon>Vertebrata</taxon>
        <taxon>Euteleostomi</taxon>
        <taxon>Mammalia</taxon>
        <taxon>Metatheria</taxon>
        <taxon>Dasyuromorphia</taxon>
        <taxon>Dasyuridae</taxon>
        <taxon>Sarcophilus</taxon>
    </lineage>
</organism>
<proteinExistence type="predicted"/>
<evidence type="ECO:0000256" key="2">
    <source>
        <dbReference type="SAM" id="MobiDB-lite"/>
    </source>
</evidence>
<dbReference type="PANTHER" id="PTHR21665:SF2">
    <property type="entry name" value="CATION CHANNEL SPERM-ASSOCIATED TARGETING SUBUNIT TAU"/>
    <property type="match status" value="1"/>
</dbReference>
<dbReference type="InterPro" id="IPR031462">
    <property type="entry name" value="CTSRT"/>
</dbReference>
<dbReference type="KEGG" id="shr:100928098"/>
<dbReference type="GeneTree" id="ENSGT00390000018209"/>
<evidence type="ECO:0000259" key="3">
    <source>
        <dbReference type="Pfam" id="PF15729"/>
    </source>
</evidence>
<feature type="compositionally biased region" description="Polar residues" evidence="2">
    <location>
        <begin position="377"/>
        <end position="386"/>
    </location>
</feature>
<dbReference type="RefSeq" id="XP_031797292.1">
    <property type="nucleotide sequence ID" value="XM_031941432.1"/>
</dbReference>
<dbReference type="PANTHER" id="PTHR21665">
    <property type="entry name" value="CATION CHANNEL SPERM-ASSOCIATED TARGETING SUBUNIT TAU"/>
    <property type="match status" value="1"/>
</dbReference>
<dbReference type="InterPro" id="IPR048363">
    <property type="entry name" value="CTSRT_C2"/>
</dbReference>
<dbReference type="GeneID" id="100928098"/>
<reference evidence="4" key="3">
    <citation type="submission" date="2025-09" db="UniProtKB">
        <authorList>
            <consortium name="Ensembl"/>
        </authorList>
    </citation>
    <scope>IDENTIFICATION</scope>
</reference>
<feature type="compositionally biased region" description="Polar residues" evidence="2">
    <location>
        <begin position="48"/>
        <end position="61"/>
    </location>
</feature>
<protein>
    <recommendedName>
        <fullName evidence="3">Cation channel sperm-associated targeting subunit tau C2 domain-containing protein</fullName>
    </recommendedName>
</protein>
<feature type="compositionally biased region" description="Basic and acidic residues" evidence="2">
    <location>
        <begin position="508"/>
        <end position="521"/>
    </location>
</feature>
<feature type="compositionally biased region" description="Basic and acidic residues" evidence="2">
    <location>
        <begin position="390"/>
        <end position="399"/>
    </location>
</feature>
<evidence type="ECO:0000313" key="5">
    <source>
        <dbReference type="Proteomes" id="UP000007648"/>
    </source>
</evidence>
<evidence type="ECO:0000256" key="1">
    <source>
        <dbReference type="SAM" id="Coils"/>
    </source>
</evidence>
<evidence type="ECO:0000313" key="4">
    <source>
        <dbReference type="Ensembl" id="ENSSHAP00000041603.1"/>
    </source>
</evidence>
<feature type="domain" description="Cation channel sperm-associated targeting subunit tau C2" evidence="3">
    <location>
        <begin position="176"/>
        <end position="318"/>
    </location>
</feature>
<reference evidence="4 5" key="1">
    <citation type="journal article" date="2011" name="Proc. Natl. Acad. Sci. U.S.A.">
        <title>Genetic diversity and population structure of the endangered marsupial Sarcophilus harrisii (Tasmanian devil).</title>
        <authorList>
            <person name="Miller W."/>
            <person name="Hayes V.M."/>
            <person name="Ratan A."/>
            <person name="Petersen D.C."/>
            <person name="Wittekindt N.E."/>
            <person name="Miller J."/>
            <person name="Walenz B."/>
            <person name="Knight J."/>
            <person name="Qi J."/>
            <person name="Zhao F."/>
            <person name="Wang Q."/>
            <person name="Bedoya-Reina O.C."/>
            <person name="Katiyar N."/>
            <person name="Tomsho L.P."/>
            <person name="Kasson L.M."/>
            <person name="Hardie R.A."/>
            <person name="Woodbridge P."/>
            <person name="Tindall E.A."/>
            <person name="Bertelsen M.F."/>
            <person name="Dixon D."/>
            <person name="Pyecroft S."/>
            <person name="Helgen K.M."/>
            <person name="Lesk A.M."/>
            <person name="Pringle T.H."/>
            <person name="Patterson N."/>
            <person name="Zhang Y."/>
            <person name="Kreiss A."/>
            <person name="Woods G.M."/>
            <person name="Jones M.E."/>
            <person name="Schuster S.C."/>
        </authorList>
    </citation>
    <scope>NUCLEOTIDE SEQUENCE [LARGE SCALE GENOMIC DNA]</scope>
</reference>
<reference evidence="4" key="2">
    <citation type="submission" date="2025-08" db="UniProtKB">
        <authorList>
            <consortium name="Ensembl"/>
        </authorList>
    </citation>
    <scope>IDENTIFICATION</scope>
</reference>
<dbReference type="AlphaFoldDB" id="A0A7N4V673"/>
<dbReference type="Pfam" id="PF15729">
    <property type="entry name" value="CTSRT"/>
    <property type="match status" value="1"/>
</dbReference>
<accession>A0A7N4V673</accession>
<sequence>MCQILYYRNDSLTPAPATGNNLLAVRVCADSQLPLSPPSPSPPRTKYPSATSVTKNDSSRCSRLRGRGVGGTGMEPSQMEKRLSELNQSQRTKIHSLFRVPFLRRSEPQVNDKMMETRNLDSISQASSTRLFSSRIDPSRDGNKEGTGRKLLNMLRKTLKGSESKELEAVQDMPALVPFGDVVGCLAVHIKRCRHFSSRINLQYYSNVFIRITVNKIMKYTKAHSLNWKNNERRPGIKFEEVKYFSVQVPRRQDDGRNMIYLELMKFGHLEAYPIVLGSFSLHLYEIIQKGCFTEEFFMKIRNLVVCKVEVEFMFSYGNFGYGFSHQLKPLQKFIQPSMFMHVPPPVERTDPLTNVITPQLIEYPAFLSPDLNVTVGTQQKQSHPSSPVRLEKLQQQPRDRLDRMKKEYRNLKTWEEKSRYLDQILRMKTEVKENTDSSDTDGSDTLFMKCDSPPLSNFSQSSELPLKKQDQPLPCEFPVETLEVKKNPSLIEVKQESPDSCLILQDAETKKESLPSEERTPLPSFSSREKDISAEYIDGRNDELVCENTGSKGETSERWILDSASLEAKPIQSNKIPGRISLIHSETKLKSIILSPFKKKKSTDELELEKRQTLMQENKKSSELLQELKEDIEAVAKMHLSRHVSFTILQGATELPSTTNLPKEDAFDEEYSSLDETIITQEEEEKYQERVGEKDEDSEDSDYHGRQGMWTWKST</sequence>
<feature type="coiled-coil region" evidence="1">
    <location>
        <begin position="612"/>
        <end position="639"/>
    </location>
</feature>
<feature type="region of interest" description="Disordered" evidence="2">
    <location>
        <begin position="377"/>
        <end position="399"/>
    </location>
</feature>
<feature type="region of interest" description="Disordered" evidence="2">
    <location>
        <begin position="508"/>
        <end position="532"/>
    </location>
</feature>
<gene>
    <name evidence="4" type="primary">LOC100928098</name>
</gene>
<dbReference type="Proteomes" id="UP000007648">
    <property type="component" value="Unassembled WGS sequence"/>
</dbReference>